<keyword evidence="9 11" id="KW-1133">Transmembrane helix</keyword>
<dbReference type="PANTHER" id="PTHR34308:SF1">
    <property type="entry name" value="COBALAMIN BIOSYNTHESIS PROTEIN CBIB"/>
    <property type="match status" value="1"/>
</dbReference>
<dbReference type="GO" id="GO:0015420">
    <property type="term" value="F:ABC-type vitamin B12 transporter activity"/>
    <property type="evidence" value="ECO:0007669"/>
    <property type="project" value="UniProtKB-UniRule"/>
</dbReference>
<evidence type="ECO:0000313" key="12">
    <source>
        <dbReference type="EMBL" id="BDC00153.1"/>
    </source>
</evidence>
<accession>A0AAQ4CWH1</accession>
<evidence type="ECO:0000313" key="13">
    <source>
        <dbReference type="Proteomes" id="UP001319921"/>
    </source>
</evidence>
<evidence type="ECO:0000256" key="11">
    <source>
        <dbReference type="HAMAP-Rule" id="MF_00024"/>
    </source>
</evidence>
<keyword evidence="7 11" id="KW-0169">Cobalamin biosynthesis</keyword>
<dbReference type="GO" id="GO:0048472">
    <property type="term" value="F:threonine-phosphate decarboxylase activity"/>
    <property type="evidence" value="ECO:0007669"/>
    <property type="project" value="InterPro"/>
</dbReference>
<dbReference type="InterPro" id="IPR004485">
    <property type="entry name" value="Cobalamin_biosynth_CobD/CbiB"/>
</dbReference>
<proteinExistence type="inferred from homology"/>
<comment type="function">
    <text evidence="1 11">Converts cobyric acid to cobinamide by the addition of aminopropanol on the F carboxylic group.</text>
</comment>
<dbReference type="GO" id="GO:0009236">
    <property type="term" value="P:cobalamin biosynthetic process"/>
    <property type="evidence" value="ECO:0007669"/>
    <property type="project" value="UniProtKB-UniRule"/>
</dbReference>
<protein>
    <recommendedName>
        <fullName evidence="5 11">Probable cobalamin biosynthesis protein CobD</fullName>
    </recommendedName>
</protein>
<comment type="pathway">
    <text evidence="3 11">Cofactor biosynthesis; adenosylcobalamin biosynthesis.</text>
</comment>
<reference evidence="12 13" key="1">
    <citation type="journal article" date="2022" name="Microbiol. Resour. Announc.">
        <title>Complete Genome Sequence of the Hyperthermophilic and Acidophilic Archaeon Saccharolobus caldissimus Strain HS-3T.</title>
        <authorList>
            <person name="Sakai H.D."/>
            <person name="Kurosawa N."/>
        </authorList>
    </citation>
    <scope>NUCLEOTIDE SEQUENCE [LARGE SCALE GENOMIC DNA]</scope>
    <source>
        <strain evidence="12 13">JCM32116</strain>
    </source>
</reference>
<keyword evidence="10 11" id="KW-0472">Membrane</keyword>
<dbReference type="AlphaFoldDB" id="A0AAQ4CWH1"/>
<dbReference type="GO" id="GO:0005886">
    <property type="term" value="C:plasma membrane"/>
    <property type="evidence" value="ECO:0007669"/>
    <property type="project" value="UniProtKB-SubCell"/>
</dbReference>
<evidence type="ECO:0000256" key="2">
    <source>
        <dbReference type="ARBA" id="ARBA00004651"/>
    </source>
</evidence>
<organism evidence="12 13">
    <name type="scientific">Saccharolobus caldissimus</name>
    <dbReference type="NCBI Taxonomy" id="1702097"/>
    <lineage>
        <taxon>Archaea</taxon>
        <taxon>Thermoproteota</taxon>
        <taxon>Thermoprotei</taxon>
        <taxon>Sulfolobales</taxon>
        <taxon>Sulfolobaceae</taxon>
        <taxon>Saccharolobus</taxon>
    </lineage>
</organism>
<keyword evidence="6 11" id="KW-1003">Cell membrane</keyword>
<name>A0AAQ4CWH1_9CREN</name>
<feature type="transmembrane region" description="Helical" evidence="11">
    <location>
        <begin position="75"/>
        <end position="92"/>
    </location>
</feature>
<keyword evidence="8 11" id="KW-0812">Transmembrane</keyword>
<gene>
    <name evidence="11" type="primary">cobD</name>
    <name evidence="12" type="ORF">SACC_31690</name>
</gene>
<keyword evidence="13" id="KW-1185">Reference proteome</keyword>
<dbReference type="PANTHER" id="PTHR34308">
    <property type="entry name" value="COBALAMIN BIOSYNTHESIS PROTEIN CBIB"/>
    <property type="match status" value="1"/>
</dbReference>
<comment type="caution">
    <text evidence="11">Lacks conserved residue(s) required for the propagation of feature annotation.</text>
</comment>
<dbReference type="HAMAP" id="MF_00024">
    <property type="entry name" value="CobD_CbiB"/>
    <property type="match status" value="1"/>
</dbReference>
<dbReference type="RefSeq" id="WP_229570850.1">
    <property type="nucleotide sequence ID" value="NZ_AP025226.1"/>
</dbReference>
<feature type="transmembrane region" description="Helical" evidence="11">
    <location>
        <begin position="42"/>
        <end position="63"/>
    </location>
</feature>
<evidence type="ECO:0000256" key="6">
    <source>
        <dbReference type="ARBA" id="ARBA00022475"/>
    </source>
</evidence>
<evidence type="ECO:0000256" key="9">
    <source>
        <dbReference type="ARBA" id="ARBA00022989"/>
    </source>
</evidence>
<evidence type="ECO:0000256" key="10">
    <source>
        <dbReference type="ARBA" id="ARBA00023136"/>
    </source>
</evidence>
<sequence length="305" mass="34371">MLLILAIALIWDLILSEPPTYIHPVVWSGKISEKLIKPYKGYLYGVVIWVISVIPVLFIFAVLPIWLGIPIYFKIILYAFSLKTTFSIRMLYDIVKKGSKLDDNSRYYAQQIVRRDLSKSDKGHIASALIESLFESTVDGITSPTFWFLLFGLPGAMLQRLSNTMDSMVGYKTKELVKEGWFSAKIDTIINYIPARLTGLIMLFCGVLLGLNVKQGINALRNAKMESINAKYPIAIAAGLLGVSLEKIGSYKVGFGNLPNENDVKNALKLFKLTLFLYFIILLVIYYNLYGISLLGYPYGIFKFS</sequence>
<feature type="transmembrane region" description="Helical" evidence="11">
    <location>
        <begin position="189"/>
        <end position="211"/>
    </location>
</feature>
<evidence type="ECO:0000256" key="3">
    <source>
        <dbReference type="ARBA" id="ARBA00004953"/>
    </source>
</evidence>
<comment type="similarity">
    <text evidence="4 11">Belongs to the CobD/CbiB family.</text>
</comment>
<evidence type="ECO:0000256" key="8">
    <source>
        <dbReference type="ARBA" id="ARBA00022692"/>
    </source>
</evidence>
<dbReference type="Proteomes" id="UP001319921">
    <property type="component" value="Chromosome"/>
</dbReference>
<dbReference type="EMBL" id="AP025226">
    <property type="protein sequence ID" value="BDC00153.1"/>
    <property type="molecule type" value="Genomic_DNA"/>
</dbReference>
<evidence type="ECO:0000256" key="1">
    <source>
        <dbReference type="ARBA" id="ARBA00003384"/>
    </source>
</evidence>
<evidence type="ECO:0000256" key="4">
    <source>
        <dbReference type="ARBA" id="ARBA00006263"/>
    </source>
</evidence>
<dbReference type="GeneID" id="68867892"/>
<evidence type="ECO:0000256" key="5">
    <source>
        <dbReference type="ARBA" id="ARBA00016185"/>
    </source>
</evidence>
<comment type="subcellular location">
    <subcellularLocation>
        <location evidence="2 11">Cell membrane</location>
        <topology evidence="2 11">Multi-pass membrane protein</topology>
    </subcellularLocation>
</comment>
<dbReference type="Pfam" id="PF03186">
    <property type="entry name" value="CobD_Cbib"/>
    <property type="match status" value="1"/>
</dbReference>
<feature type="transmembrane region" description="Helical" evidence="11">
    <location>
        <begin position="275"/>
        <end position="297"/>
    </location>
</feature>
<evidence type="ECO:0000256" key="7">
    <source>
        <dbReference type="ARBA" id="ARBA00022573"/>
    </source>
</evidence>
<dbReference type="KEGG" id="scas:SACC_31690"/>
<dbReference type="NCBIfam" id="NF002281">
    <property type="entry name" value="PRK01209.2-5"/>
    <property type="match status" value="1"/>
</dbReference>
<dbReference type="NCBIfam" id="TIGR00380">
    <property type="entry name" value="cobal_cbiB"/>
    <property type="match status" value="1"/>
</dbReference>